<dbReference type="Proteomes" id="UP000429232">
    <property type="component" value="Chromosome"/>
</dbReference>
<sequence>MRDGLFEYGDAVIVTATDEKGIVNINQVSEDDAIEVKLNSGEINQYHQDDLEFDLDFRPDTGE</sequence>
<evidence type="ECO:0000313" key="1">
    <source>
        <dbReference type="EMBL" id="QQL48425.1"/>
    </source>
</evidence>
<name>A0A6I4I5G9_9SPHI</name>
<reference evidence="1 2" key="1">
    <citation type="submission" date="2020-12" db="EMBL/GenBank/DDBJ databases">
        <title>HMF7856_wgs.fasta genome submission.</title>
        <authorList>
            <person name="Kang H."/>
            <person name="Kim H."/>
            <person name="Joh K."/>
        </authorList>
    </citation>
    <scope>NUCLEOTIDE SEQUENCE [LARGE SCALE GENOMIC DNA]</scope>
    <source>
        <strain evidence="1 2">HMF7856</strain>
    </source>
</reference>
<accession>A0A6I4I5G9</accession>
<dbReference type="RefSeq" id="WP_157526073.1">
    <property type="nucleotide sequence ID" value="NZ_CP066775.1"/>
</dbReference>
<evidence type="ECO:0000313" key="2">
    <source>
        <dbReference type="Proteomes" id="UP000429232"/>
    </source>
</evidence>
<proteinExistence type="predicted"/>
<organism evidence="1 2">
    <name type="scientific">Mucilaginibacter ginkgonis</name>
    <dbReference type="NCBI Taxonomy" id="2682091"/>
    <lineage>
        <taxon>Bacteria</taxon>
        <taxon>Pseudomonadati</taxon>
        <taxon>Bacteroidota</taxon>
        <taxon>Sphingobacteriia</taxon>
        <taxon>Sphingobacteriales</taxon>
        <taxon>Sphingobacteriaceae</taxon>
        <taxon>Mucilaginibacter</taxon>
    </lineage>
</organism>
<dbReference type="EMBL" id="CP066775">
    <property type="protein sequence ID" value="QQL48425.1"/>
    <property type="molecule type" value="Genomic_DNA"/>
</dbReference>
<gene>
    <name evidence="1" type="ORF">GO620_009485</name>
</gene>
<dbReference type="KEGG" id="mgik:GO620_009485"/>
<keyword evidence="2" id="KW-1185">Reference proteome</keyword>
<protein>
    <submittedName>
        <fullName evidence="1">Uncharacterized protein</fullName>
    </submittedName>
</protein>
<dbReference type="AlphaFoldDB" id="A0A6I4I5G9"/>